<dbReference type="InterPro" id="IPR005158">
    <property type="entry name" value="BTAD"/>
</dbReference>
<dbReference type="GO" id="GO:0006355">
    <property type="term" value="P:regulation of DNA-templated transcription"/>
    <property type="evidence" value="ECO:0007669"/>
    <property type="project" value="InterPro"/>
</dbReference>
<dbReference type="InterPro" id="IPR011006">
    <property type="entry name" value="CheY-like_superfamily"/>
</dbReference>
<evidence type="ECO:0000256" key="4">
    <source>
        <dbReference type="ARBA" id="ARBA00023163"/>
    </source>
</evidence>
<comment type="caution">
    <text evidence="7">The sequence shown here is derived from an EMBL/GenBank/DDBJ whole genome shotgun (WGS) entry which is preliminary data.</text>
</comment>
<dbReference type="RefSeq" id="WP_139600494.1">
    <property type="nucleotide sequence ID" value="NZ_VDCQ01000002.1"/>
</dbReference>
<keyword evidence="4" id="KW-0804">Transcription</keyword>
<dbReference type="InterPro" id="IPR016032">
    <property type="entry name" value="Sig_transdc_resp-reg_C-effctor"/>
</dbReference>
<evidence type="ECO:0000313" key="8">
    <source>
        <dbReference type="Proteomes" id="UP000307943"/>
    </source>
</evidence>
<dbReference type="InterPro" id="IPR001789">
    <property type="entry name" value="Sig_transdc_resp-reg_receiver"/>
</dbReference>
<keyword evidence="1" id="KW-0902">Two-component regulatory system</keyword>
<evidence type="ECO:0000256" key="2">
    <source>
        <dbReference type="ARBA" id="ARBA00023015"/>
    </source>
</evidence>
<sequence>MINAVLIDDEEIALDLLEILLAEIGGVTVSGKFLHAADALNHMAVSDVDLVFLDIEMPGMNGLYAAERLAAIHPSVQIIFVTAYHEYAVDAFDVNAMDYLLKPLSKMRLVKALERYGKRQEPHRADAAEHPAAERNDSAVLAPLRLRVLGSLELFGAGDSLVAWRTKKVKELFAYLWHTHGEPVHRHRILADLWPDTEAVRAQQIFHTTMYHLRSLLKKLGFPNAISFADERYVMRTDCVHSDAQTLMMRLRKPGNEPIGDMLALYRGDLLEAEAYTWAVPLRLQLRADYVRLLERSVRAATDEDQEAIWRKLIALEPYSEMYYDEMLHLLAGRGDIAAIRKLYEELKDRLNKELGMQPSARIRSFMEKFGQ</sequence>
<proteinExistence type="predicted"/>
<dbReference type="InterPro" id="IPR011990">
    <property type="entry name" value="TPR-like_helical_dom_sf"/>
</dbReference>
<dbReference type="Gene3D" id="3.40.50.2300">
    <property type="match status" value="1"/>
</dbReference>
<dbReference type="PROSITE" id="PS50110">
    <property type="entry name" value="RESPONSE_REGULATORY"/>
    <property type="match status" value="1"/>
</dbReference>
<gene>
    <name evidence="7" type="ORF">FE784_02290</name>
</gene>
<evidence type="ECO:0000256" key="1">
    <source>
        <dbReference type="ARBA" id="ARBA00023012"/>
    </source>
</evidence>
<dbReference type="SMART" id="SM00448">
    <property type="entry name" value="REC"/>
    <property type="match status" value="1"/>
</dbReference>
<dbReference type="GO" id="GO:0003677">
    <property type="term" value="F:DNA binding"/>
    <property type="evidence" value="ECO:0007669"/>
    <property type="project" value="UniProtKB-KW"/>
</dbReference>
<evidence type="ECO:0000313" key="7">
    <source>
        <dbReference type="EMBL" id="TNJ67987.1"/>
    </source>
</evidence>
<keyword evidence="5" id="KW-0597">Phosphoprotein</keyword>
<dbReference type="SMART" id="SM01043">
    <property type="entry name" value="BTAD"/>
    <property type="match status" value="1"/>
</dbReference>
<dbReference type="AlphaFoldDB" id="A0A5C4THD8"/>
<reference evidence="7 8" key="1">
    <citation type="submission" date="2019-05" db="EMBL/GenBank/DDBJ databases">
        <title>We sequenced the genome of Paenibacillus hemerocallicola KCTC 33185 for further insight into its adaptation and study the phylogeny of Paenibacillus.</title>
        <authorList>
            <person name="Narsing Rao M.P."/>
        </authorList>
    </citation>
    <scope>NUCLEOTIDE SEQUENCE [LARGE SCALE GENOMIC DNA]</scope>
    <source>
        <strain evidence="7 8">KCTC 33185</strain>
    </source>
</reference>
<dbReference type="InterPro" id="IPR051677">
    <property type="entry name" value="AfsR-DnrI-RedD_regulator"/>
</dbReference>
<dbReference type="SUPFAM" id="SSF46894">
    <property type="entry name" value="C-terminal effector domain of the bipartite response regulators"/>
    <property type="match status" value="1"/>
</dbReference>
<dbReference type="Pfam" id="PF00072">
    <property type="entry name" value="Response_reg"/>
    <property type="match status" value="1"/>
</dbReference>
<dbReference type="Gene3D" id="1.25.40.10">
    <property type="entry name" value="Tetratricopeptide repeat domain"/>
    <property type="match status" value="1"/>
</dbReference>
<dbReference type="InterPro" id="IPR036388">
    <property type="entry name" value="WH-like_DNA-bd_sf"/>
</dbReference>
<dbReference type="OrthoDB" id="3190595at2"/>
<dbReference type="PANTHER" id="PTHR35807:SF2">
    <property type="entry name" value="TRANSCRIPTIONAL ACTIVATOR DOMAIN"/>
    <property type="match status" value="1"/>
</dbReference>
<evidence type="ECO:0000259" key="6">
    <source>
        <dbReference type="PROSITE" id="PS50110"/>
    </source>
</evidence>
<dbReference type="EMBL" id="VDCQ01000002">
    <property type="protein sequence ID" value="TNJ67987.1"/>
    <property type="molecule type" value="Genomic_DNA"/>
</dbReference>
<dbReference type="PANTHER" id="PTHR35807">
    <property type="entry name" value="TRANSCRIPTIONAL REGULATOR REDD-RELATED"/>
    <property type="match status" value="1"/>
</dbReference>
<dbReference type="Pfam" id="PF03704">
    <property type="entry name" value="BTAD"/>
    <property type="match status" value="1"/>
</dbReference>
<keyword evidence="2" id="KW-0805">Transcription regulation</keyword>
<dbReference type="Proteomes" id="UP000307943">
    <property type="component" value="Unassembled WGS sequence"/>
</dbReference>
<keyword evidence="8" id="KW-1185">Reference proteome</keyword>
<feature type="domain" description="Response regulatory" evidence="6">
    <location>
        <begin position="3"/>
        <end position="117"/>
    </location>
</feature>
<dbReference type="SUPFAM" id="SSF52172">
    <property type="entry name" value="CheY-like"/>
    <property type="match status" value="1"/>
</dbReference>
<accession>A0A5C4THD8</accession>
<evidence type="ECO:0000256" key="5">
    <source>
        <dbReference type="PROSITE-ProRule" id="PRU00169"/>
    </source>
</evidence>
<name>A0A5C4THD8_9BACL</name>
<protein>
    <submittedName>
        <fullName evidence="7">Response regulator</fullName>
    </submittedName>
</protein>
<dbReference type="SUPFAM" id="SSF48452">
    <property type="entry name" value="TPR-like"/>
    <property type="match status" value="1"/>
</dbReference>
<dbReference type="Gene3D" id="1.10.10.10">
    <property type="entry name" value="Winged helix-like DNA-binding domain superfamily/Winged helix DNA-binding domain"/>
    <property type="match status" value="1"/>
</dbReference>
<organism evidence="7 8">
    <name type="scientific">Paenibacillus hemerocallicola</name>
    <dbReference type="NCBI Taxonomy" id="1172614"/>
    <lineage>
        <taxon>Bacteria</taxon>
        <taxon>Bacillati</taxon>
        <taxon>Bacillota</taxon>
        <taxon>Bacilli</taxon>
        <taxon>Bacillales</taxon>
        <taxon>Paenibacillaceae</taxon>
        <taxon>Paenibacillus</taxon>
    </lineage>
</organism>
<keyword evidence="3" id="KW-0238">DNA-binding</keyword>
<dbReference type="GO" id="GO:0000160">
    <property type="term" value="P:phosphorelay signal transduction system"/>
    <property type="evidence" value="ECO:0007669"/>
    <property type="project" value="UniProtKB-KW"/>
</dbReference>
<feature type="modified residue" description="4-aspartylphosphate" evidence="5">
    <location>
        <position position="54"/>
    </location>
</feature>
<evidence type="ECO:0000256" key="3">
    <source>
        <dbReference type="ARBA" id="ARBA00023125"/>
    </source>
</evidence>